<feature type="signal peptide" evidence="2">
    <location>
        <begin position="1"/>
        <end position="19"/>
    </location>
</feature>
<organism evidence="4 5">
    <name type="scientific">Candidatus Fervidibacter sacchari</name>
    <dbReference type="NCBI Taxonomy" id="1448929"/>
    <lineage>
        <taxon>Bacteria</taxon>
        <taxon>Candidatus Fervidibacterota</taxon>
        <taxon>Candidatus Fervidibacter</taxon>
    </lineage>
</organism>
<dbReference type="InterPro" id="IPR032287">
    <property type="entry name" value="DUF4838"/>
</dbReference>
<feature type="domain" description="Alpha glucuronidase N-terminal" evidence="3">
    <location>
        <begin position="41"/>
        <end position="128"/>
    </location>
</feature>
<dbReference type="EMBL" id="JANUCP010000005">
    <property type="protein sequence ID" value="MCS3920330.1"/>
    <property type="molecule type" value="Genomic_DNA"/>
</dbReference>
<accession>A0ABT2EQU4</accession>
<dbReference type="Proteomes" id="UP001204798">
    <property type="component" value="Unassembled WGS sequence"/>
</dbReference>
<dbReference type="Pfam" id="PF16126">
    <property type="entry name" value="DUF4838"/>
    <property type="match status" value="1"/>
</dbReference>
<dbReference type="Pfam" id="PF03648">
    <property type="entry name" value="Glyco_hydro_67N"/>
    <property type="match status" value="1"/>
</dbReference>
<dbReference type="PANTHER" id="PTHR47406">
    <property type="entry name" value="COAGULATION FACTOR 5/8 TYPE, C-TERMINAL"/>
    <property type="match status" value="1"/>
</dbReference>
<evidence type="ECO:0000256" key="2">
    <source>
        <dbReference type="SAM" id="SignalP"/>
    </source>
</evidence>
<protein>
    <recommendedName>
        <fullName evidence="3">Alpha glucuronidase N-terminal domain-containing protein</fullName>
    </recommendedName>
</protein>
<evidence type="ECO:0000313" key="5">
    <source>
        <dbReference type="Proteomes" id="UP001204798"/>
    </source>
</evidence>
<name>A0ABT2EQU4_9BACT</name>
<evidence type="ECO:0000256" key="1">
    <source>
        <dbReference type="ARBA" id="ARBA00022801"/>
    </source>
</evidence>
<gene>
    <name evidence="4" type="ORF">M2350_002759</name>
</gene>
<dbReference type="SUPFAM" id="SSF55545">
    <property type="entry name" value="beta-N-acetylhexosaminidase-like domain"/>
    <property type="match status" value="1"/>
</dbReference>
<dbReference type="InterPro" id="IPR005154">
    <property type="entry name" value="Glyco_hydro_67_aGlcAse_N"/>
</dbReference>
<comment type="caution">
    <text evidence="4">The sequence shown here is derived from an EMBL/GenBank/DDBJ whole genome shotgun (WGS) entry which is preliminary data.</text>
</comment>
<dbReference type="Gene3D" id="3.30.379.10">
    <property type="entry name" value="Chitobiase/beta-hexosaminidase domain 2-like"/>
    <property type="match status" value="1"/>
</dbReference>
<keyword evidence="2" id="KW-0732">Signal</keyword>
<dbReference type="InterPro" id="IPR029018">
    <property type="entry name" value="Hex-like_dom2"/>
</dbReference>
<evidence type="ECO:0000313" key="4">
    <source>
        <dbReference type="EMBL" id="MCS3920330.1"/>
    </source>
</evidence>
<dbReference type="RefSeq" id="WP_259099076.1">
    <property type="nucleotide sequence ID" value="NZ_CP130454.1"/>
</dbReference>
<dbReference type="PANTHER" id="PTHR47406:SF2">
    <property type="entry name" value="ALPHA GLUCURONIDASE N-TERMINAL DOMAIN-CONTAINING PROTEIN"/>
    <property type="match status" value="1"/>
</dbReference>
<reference evidence="4 5" key="1">
    <citation type="submission" date="2022-08" db="EMBL/GenBank/DDBJ databases">
        <title>Bacterial and archaeal communities from various locations to study Microbial Dark Matter (Phase II).</title>
        <authorList>
            <person name="Stepanauskas R."/>
        </authorList>
    </citation>
    <scope>NUCLEOTIDE SEQUENCE [LARGE SCALE GENOMIC DNA]</scope>
    <source>
        <strain evidence="4 5">PD1</strain>
    </source>
</reference>
<feature type="chain" id="PRO_5047175643" description="Alpha glucuronidase N-terminal domain-containing protein" evidence="2">
    <location>
        <begin position="20"/>
        <end position="890"/>
    </location>
</feature>
<dbReference type="PROSITE" id="PS51257">
    <property type="entry name" value="PROKAR_LIPOPROTEIN"/>
    <property type="match status" value="1"/>
</dbReference>
<proteinExistence type="predicted"/>
<keyword evidence="1" id="KW-0378">Hydrolase</keyword>
<evidence type="ECO:0000259" key="3">
    <source>
        <dbReference type="Pfam" id="PF03648"/>
    </source>
</evidence>
<sequence length="890" mass="101910">MRFELLTLALLGSACLLHATSTKPFVVAQKGQPQVAILLPEKAKEQLMPIAQELQLWLGEVIGAKPDIETFSPKAKGIVLGTSNEFPEQARKERLRELGNEGFVVRTEKERFLLLANTDLGLRHAVYAFLEHIGCRWFFPDPVWTVVPKQPNLTVQLNLRSKPAFRWRRIWYGWGPRTPKLAEDYEAWMQRNRQYGDFPVDCGHAYERYIPRREFEKHPEWFALVSGKRQPTQLCVSNPEVQQRVIEGVLQLFRRDPNRLMASVEPNDGGGYCECENCKAIGSPSDQAFFLANKVAEAVRKEFPNKFVGLLAYAYHSDPPKFRLLPNVYVEVTTGFRYTKLTFDEQVQAFRKLGATIGVYDYFSVYPWDFDLPGAAKAGRVYELSNAIKHYHKLGMVSYTAESSCNWGPNGLGYWVAAKLMWQPNLDPKVLVRDFCEKAFGRASEPMRRLYERWAKGERFSARGLLLAMQDLQEAYKRESDPQVQKRINRIAMYLHLLRLWLDYDRTARWNQWGKLVAPPEEVIAKAKECIVFARRIMDTGLIHTFPMLFTEWFDQRFAALKRIEGFDFKQTEAWKTEQTDIPSDEEVRRLFHDDLQWLKRLVPIAVEIEGRRFSGRLVPIAQKLPQAVKVWGDVERSPLFVESGVHYFVGHKGETLSLTYTPFDAGHTVDCKWTLRRLTTGKLSDDAIDAQLIAQGEVKAEKGKPATVTVTLPADGIYALDPGTDYWKAAQVEFDRRPLSVWCGRFDEPGRVRRVPLRLWLPRGEPLYFFVPKGTRHFVIGIASGGDPKSVLELRTADGTVVRREGIVAGDQISVIVEQDVREYGEISEMAKHAILPGEQLSVIVPKGKDGQIWALRVWSLRCIVELYDVPPFLARHPAELLVPEDALK</sequence>
<keyword evidence="5" id="KW-1185">Reference proteome</keyword>